<dbReference type="GO" id="GO:0051287">
    <property type="term" value="F:NAD binding"/>
    <property type="evidence" value="ECO:0007669"/>
    <property type="project" value="InterPro"/>
</dbReference>
<dbReference type="NCBIfam" id="TIGR01850">
    <property type="entry name" value="argC"/>
    <property type="match status" value="1"/>
</dbReference>
<proteinExistence type="inferred from homology"/>
<dbReference type="InterPro" id="IPR000706">
    <property type="entry name" value="AGPR_type-1"/>
</dbReference>
<keyword evidence="3 6" id="KW-0521">NADP</keyword>
<feature type="binding site" evidence="6">
    <location>
        <position position="314"/>
    </location>
    <ligand>
        <name>NADP(+)</name>
        <dbReference type="ChEBI" id="CHEBI:58349"/>
    </ligand>
</feature>
<comment type="caution">
    <text evidence="6">Lacks conserved residue(s) required for the propagation of feature annotation.</text>
</comment>
<dbReference type="AlphaFoldDB" id="A0A2M8PY39"/>
<dbReference type="Proteomes" id="UP000228947">
    <property type="component" value="Unassembled WGS sequence"/>
</dbReference>
<feature type="active site" evidence="6">
    <location>
        <position position="150"/>
    </location>
</feature>
<organism evidence="9 10">
    <name type="scientific">Candidatus Thermofonsia Clade 1 bacterium</name>
    <dbReference type="NCBI Taxonomy" id="2364210"/>
    <lineage>
        <taxon>Bacteria</taxon>
        <taxon>Bacillati</taxon>
        <taxon>Chloroflexota</taxon>
        <taxon>Candidatus Thermofontia</taxon>
        <taxon>Candidatus Thermofonsia Clade 1</taxon>
    </lineage>
</organism>
<dbReference type="SUPFAM" id="SSF51735">
    <property type="entry name" value="NAD(P)-binding Rossmann-fold domains"/>
    <property type="match status" value="1"/>
</dbReference>
<dbReference type="EMBL" id="PGTM01000310">
    <property type="protein sequence ID" value="PJF34656.1"/>
    <property type="molecule type" value="Genomic_DNA"/>
</dbReference>
<evidence type="ECO:0000256" key="4">
    <source>
        <dbReference type="ARBA" id="ARBA00023002"/>
    </source>
</evidence>
<dbReference type="InterPro" id="IPR050085">
    <property type="entry name" value="AGPR"/>
</dbReference>
<dbReference type="SMART" id="SM00859">
    <property type="entry name" value="Semialdhyde_dh"/>
    <property type="match status" value="1"/>
</dbReference>
<evidence type="ECO:0000313" key="8">
    <source>
        <dbReference type="EMBL" id="PJF34656.1"/>
    </source>
</evidence>
<evidence type="ECO:0000313" key="10">
    <source>
        <dbReference type="Proteomes" id="UP000228947"/>
    </source>
</evidence>
<sequence length="346" mass="37125">MSEKVRVSIVGASGYSGGELIRLLLAHPHVTLQQVTSESNAGKPIHTVHPNLRKVSNLQFVSATALQACDVLFLALPHGEAQRRIAHFAALAPYLIDLSADFRLRDLALYERYYGEPHAAPEWVDKFVYGLPEINREALRGARYASGIGCNATAAILALLPLVRAGLIDTSKPITVDLKVGSSEGGATASQASHHPERSGAVRTFAAVGHRHEAEVAQALGLSNVYLSVNAIEMVRGVMATAQVFSAVGVDDKQLWKAYRAVYSDEPFVRIVHDKSGVHRHPEPKWLAGTNFADVGWEVEPASGRIVALAALDNLGKGAAGSAVQCMNLMLGYPEETALTFCGLHP</sequence>
<evidence type="ECO:0000256" key="6">
    <source>
        <dbReference type="HAMAP-Rule" id="MF_02083"/>
    </source>
</evidence>
<evidence type="ECO:0000256" key="1">
    <source>
        <dbReference type="ARBA" id="ARBA00022490"/>
    </source>
</evidence>
<comment type="similarity">
    <text evidence="6">Belongs to the NAGSA dehydrogenase family. Type 1 subfamily. LysY sub-subfamily.</text>
</comment>
<dbReference type="GO" id="GO:0006526">
    <property type="term" value="P:L-arginine biosynthetic process"/>
    <property type="evidence" value="ECO:0007669"/>
    <property type="project" value="InterPro"/>
</dbReference>
<comment type="caution">
    <text evidence="9">The sequence shown here is derived from an EMBL/GenBank/DDBJ whole genome shotgun (WGS) entry which is preliminary data.</text>
</comment>
<reference evidence="10 11" key="1">
    <citation type="submission" date="2017-11" db="EMBL/GenBank/DDBJ databases">
        <title>Evolution of Phototrophy in the Chloroflexi Phylum Driven by Horizontal Gene Transfer.</title>
        <authorList>
            <person name="Ward L.M."/>
            <person name="Hemp J."/>
            <person name="Shih P.M."/>
            <person name="Mcglynn S.E."/>
            <person name="Fischer W."/>
        </authorList>
    </citation>
    <scope>NUCLEOTIDE SEQUENCE [LARGE SCALE GENOMIC DNA]</scope>
    <source>
        <strain evidence="9">CP1_1M</strain>
        <strain evidence="8">JP3_13</strain>
    </source>
</reference>
<dbReference type="InterPro" id="IPR000534">
    <property type="entry name" value="Semialdehyde_DH_NAD-bd"/>
</dbReference>
<dbReference type="CDD" id="cd23939">
    <property type="entry name" value="AGPR_1_C_LysY"/>
    <property type="match status" value="1"/>
</dbReference>
<evidence type="ECO:0000256" key="3">
    <source>
        <dbReference type="ARBA" id="ARBA00022857"/>
    </source>
</evidence>
<dbReference type="Pfam" id="PF01118">
    <property type="entry name" value="Semialdhyde_dh"/>
    <property type="match status" value="1"/>
</dbReference>
<evidence type="ECO:0000256" key="5">
    <source>
        <dbReference type="ARBA" id="ARBA00023154"/>
    </source>
</evidence>
<dbReference type="CDD" id="cd24151">
    <property type="entry name" value="AGPR_1_N_LysY"/>
    <property type="match status" value="1"/>
</dbReference>
<dbReference type="InterPro" id="IPR058924">
    <property type="entry name" value="AGPR_dimerisation_dom"/>
</dbReference>
<comment type="function">
    <text evidence="6">Catalyzes the NADPH-dependent reduction of [LysW]-aminoadipate 6-phosphate to yield [LysW]-aminoadipate 6-semialdehyde.</text>
</comment>
<protein>
    <recommendedName>
        <fullName evidence="6">Putative [LysW]-L-2-aminoadipate 6-phosphate reductase</fullName>
        <ecNumber evidence="6">1.2.1.103</ecNumber>
    </recommendedName>
</protein>
<comment type="catalytic activity">
    <reaction evidence="6">
        <text>[amino-group carrier protein]-C-terminal-N-(1-carboxy-5-oxopentan-1-yl)-L-glutamine + phosphate + NADP(+) = [amino-group carrier protein]-C-terminal-N-(1-carboxy-5-phosphooxy-5-oxopentan-1-yl)-L-glutamine + NADPH + H(+)</text>
        <dbReference type="Rhea" id="RHEA:41948"/>
        <dbReference type="Rhea" id="RHEA-COMP:9712"/>
        <dbReference type="Rhea" id="RHEA-COMP:9714"/>
        <dbReference type="ChEBI" id="CHEBI:15378"/>
        <dbReference type="ChEBI" id="CHEBI:43474"/>
        <dbReference type="ChEBI" id="CHEBI:57783"/>
        <dbReference type="ChEBI" id="CHEBI:58349"/>
        <dbReference type="ChEBI" id="CHEBI:78499"/>
        <dbReference type="ChEBI" id="CHEBI:78501"/>
        <dbReference type="EC" id="1.2.1.103"/>
    </reaction>
</comment>
<evidence type="ECO:0000259" key="7">
    <source>
        <dbReference type="SMART" id="SM00859"/>
    </source>
</evidence>
<keyword evidence="4 6" id="KW-0560">Oxidoreductase</keyword>
<dbReference type="EC" id="1.2.1.103" evidence="6"/>
<name>A0A2M8PY39_9CHLR</name>
<keyword evidence="1 6" id="KW-0963">Cytoplasm</keyword>
<dbReference type="InterPro" id="IPR036291">
    <property type="entry name" value="NAD(P)-bd_dom_sf"/>
</dbReference>
<dbReference type="GO" id="GO:0019878">
    <property type="term" value="P:lysine biosynthetic process via aminoadipic acid"/>
    <property type="evidence" value="ECO:0007669"/>
    <property type="project" value="UniProtKB-UniRule"/>
</dbReference>
<keyword evidence="2 6" id="KW-0028">Amino-acid biosynthesis</keyword>
<dbReference type="HAMAP" id="MF_02083">
    <property type="entry name" value="LysY"/>
    <property type="match status" value="1"/>
</dbReference>
<accession>A0A2M8PY39</accession>
<dbReference type="PANTHER" id="PTHR32338:SF11">
    <property type="entry name" value="[LYSW]-L-2-AMINOADIPATE_[LYSW]-L-GLUTAMATE PHOSPHATE REDUCTASE-RELATED"/>
    <property type="match status" value="1"/>
</dbReference>
<evidence type="ECO:0000313" key="11">
    <source>
        <dbReference type="Proteomes" id="UP000229681"/>
    </source>
</evidence>
<comment type="pathway">
    <text evidence="6">Amino-acid biosynthesis; L-lysine biosynthesis via AAA pathway; L-lysine from L-alpha-aminoadipate (Thermus route): step 3/5.</text>
</comment>
<comment type="subcellular location">
    <subcellularLocation>
        <location evidence="6">Cytoplasm</location>
    </subcellularLocation>
</comment>
<dbReference type="Proteomes" id="UP000229681">
    <property type="component" value="Unassembled WGS sequence"/>
</dbReference>
<evidence type="ECO:0000256" key="2">
    <source>
        <dbReference type="ARBA" id="ARBA00022605"/>
    </source>
</evidence>
<dbReference type="SUPFAM" id="SSF55347">
    <property type="entry name" value="Glyceraldehyde-3-phosphate dehydrogenase-like, C-terminal domain"/>
    <property type="match status" value="1"/>
</dbReference>
<dbReference type="GO" id="GO:0003942">
    <property type="term" value="F:N-acetyl-gamma-glutamyl-phosphate reductase activity"/>
    <property type="evidence" value="ECO:0007669"/>
    <property type="project" value="InterPro"/>
</dbReference>
<dbReference type="Pfam" id="PF22698">
    <property type="entry name" value="Semialdhyde_dhC_1"/>
    <property type="match status" value="1"/>
</dbReference>
<dbReference type="UniPathway" id="UPA00033">
    <property type="reaction ID" value="UER00037"/>
</dbReference>
<dbReference type="Gene3D" id="3.30.360.10">
    <property type="entry name" value="Dihydrodipicolinate Reductase, domain 2"/>
    <property type="match status" value="1"/>
</dbReference>
<feature type="domain" description="Semialdehyde dehydrogenase NAD-binding" evidence="7">
    <location>
        <begin position="6"/>
        <end position="142"/>
    </location>
</feature>
<dbReference type="HAMAP" id="MF_00150">
    <property type="entry name" value="ArgC_type1"/>
    <property type="match status" value="1"/>
</dbReference>
<evidence type="ECO:0000313" key="9">
    <source>
        <dbReference type="EMBL" id="PJF42481.1"/>
    </source>
</evidence>
<dbReference type="Gene3D" id="3.40.50.720">
    <property type="entry name" value="NAD(P)-binding Rossmann-like Domain"/>
    <property type="match status" value="1"/>
</dbReference>
<dbReference type="EMBL" id="PGTL01000016">
    <property type="protein sequence ID" value="PJF42481.1"/>
    <property type="molecule type" value="Genomic_DNA"/>
</dbReference>
<dbReference type="GO" id="GO:0005737">
    <property type="term" value="C:cytoplasm"/>
    <property type="evidence" value="ECO:0007669"/>
    <property type="project" value="UniProtKB-SubCell"/>
</dbReference>
<dbReference type="InterPro" id="IPR037535">
    <property type="entry name" value="LysY"/>
</dbReference>
<keyword evidence="5 6" id="KW-0457">Lysine biosynthesis</keyword>
<gene>
    <name evidence="6" type="primary">lysY</name>
    <name evidence="8" type="ORF">CUN49_14550</name>
    <name evidence="9" type="ORF">CUN50_03970</name>
</gene>
<accession>A0A2M8PAS5</accession>
<dbReference type="PANTHER" id="PTHR32338">
    <property type="entry name" value="N-ACETYL-GAMMA-GLUTAMYL-PHOSPHATE REDUCTASE, CHLOROPLASTIC-RELATED-RELATED"/>
    <property type="match status" value="1"/>
</dbReference>
<dbReference type="GO" id="GO:0070401">
    <property type="term" value="F:NADP+ binding"/>
    <property type="evidence" value="ECO:0007669"/>
    <property type="project" value="InterPro"/>
</dbReference>